<dbReference type="PROSITE" id="PS51276">
    <property type="entry name" value="PEPTIDASE_C56_PFPI"/>
    <property type="match status" value="1"/>
</dbReference>
<name>A0A1T4WXZ6_9BACT</name>
<gene>
    <name evidence="3" type="ORF">SAMN02745166_00866</name>
</gene>
<dbReference type="PROSITE" id="PS51273">
    <property type="entry name" value="GATASE_TYPE_1"/>
    <property type="match status" value="1"/>
</dbReference>
<dbReference type="CDD" id="cd03134">
    <property type="entry name" value="GATase1_PfpI_like"/>
    <property type="match status" value="1"/>
</dbReference>
<dbReference type="NCBIfam" id="TIGR01382">
    <property type="entry name" value="PfpI"/>
    <property type="match status" value="1"/>
</dbReference>
<dbReference type="GO" id="GO:0006508">
    <property type="term" value="P:proteolysis"/>
    <property type="evidence" value="ECO:0007669"/>
    <property type="project" value="UniProtKB-KW"/>
</dbReference>
<proteinExistence type="inferred from homology"/>
<feature type="domain" description="DJ-1/PfpI" evidence="2">
    <location>
        <begin position="23"/>
        <end position="190"/>
    </location>
</feature>
<dbReference type="STRING" id="48467.SAMN02745166_00866"/>
<dbReference type="Proteomes" id="UP000190774">
    <property type="component" value="Unassembled WGS sequence"/>
</dbReference>
<dbReference type="GO" id="GO:0008233">
    <property type="term" value="F:peptidase activity"/>
    <property type="evidence" value="ECO:0007669"/>
    <property type="project" value="UniProtKB-KW"/>
</dbReference>
<comment type="similarity">
    <text evidence="1">Belongs to the peptidase C56 family.</text>
</comment>
<keyword evidence="4" id="KW-1185">Reference proteome</keyword>
<dbReference type="PANTHER" id="PTHR42733">
    <property type="entry name" value="DJ-1 PROTEIN"/>
    <property type="match status" value="1"/>
</dbReference>
<evidence type="ECO:0000313" key="3">
    <source>
        <dbReference type="EMBL" id="SKA82119.1"/>
    </source>
</evidence>
<dbReference type="AlphaFoldDB" id="A0A1T4WXZ6"/>
<accession>A0A1T4WXZ6</accession>
<evidence type="ECO:0000313" key="4">
    <source>
        <dbReference type="Proteomes" id="UP000190774"/>
    </source>
</evidence>
<dbReference type="InterPro" id="IPR029062">
    <property type="entry name" value="Class_I_gatase-like"/>
</dbReference>
<dbReference type="EMBL" id="FUYE01000002">
    <property type="protein sequence ID" value="SKA82119.1"/>
    <property type="molecule type" value="Genomic_DNA"/>
</dbReference>
<organism evidence="3 4">
    <name type="scientific">Prosthecobacter debontii</name>
    <dbReference type="NCBI Taxonomy" id="48467"/>
    <lineage>
        <taxon>Bacteria</taxon>
        <taxon>Pseudomonadati</taxon>
        <taxon>Verrucomicrobiota</taxon>
        <taxon>Verrucomicrobiia</taxon>
        <taxon>Verrucomicrobiales</taxon>
        <taxon>Verrucomicrobiaceae</taxon>
        <taxon>Prosthecobacter</taxon>
    </lineage>
</organism>
<reference evidence="4" key="1">
    <citation type="submission" date="2017-02" db="EMBL/GenBank/DDBJ databases">
        <authorList>
            <person name="Varghese N."/>
            <person name="Submissions S."/>
        </authorList>
    </citation>
    <scope>NUCLEOTIDE SEQUENCE [LARGE SCALE GENOMIC DNA]</scope>
    <source>
        <strain evidence="4">ATCC 700200</strain>
    </source>
</reference>
<dbReference type="InterPro" id="IPR006286">
    <property type="entry name" value="C56_PfpI-like"/>
</dbReference>
<dbReference type="InterPro" id="IPR002818">
    <property type="entry name" value="DJ-1/PfpI"/>
</dbReference>
<protein>
    <submittedName>
        <fullName evidence="3">Protease I</fullName>
    </submittedName>
</protein>
<evidence type="ECO:0000256" key="1">
    <source>
        <dbReference type="ARBA" id="ARBA00008542"/>
    </source>
</evidence>
<dbReference type="PANTHER" id="PTHR42733:SF12">
    <property type="entry name" value="PROTEINASE"/>
    <property type="match status" value="1"/>
</dbReference>
<dbReference type="Pfam" id="PF01965">
    <property type="entry name" value="DJ-1_PfpI"/>
    <property type="match status" value="1"/>
</dbReference>
<evidence type="ECO:0000259" key="2">
    <source>
        <dbReference type="Pfam" id="PF01965"/>
    </source>
</evidence>
<dbReference type="Gene3D" id="3.40.50.880">
    <property type="match status" value="1"/>
</dbReference>
<dbReference type="SUPFAM" id="SSF52317">
    <property type="entry name" value="Class I glutamine amidotransferase-like"/>
    <property type="match status" value="1"/>
</dbReference>
<keyword evidence="3" id="KW-0645">Protease</keyword>
<sequence length="210" mass="22742">MLATSECSKNDTLFVMKTPLGTKHIAILATDGFEQSELEQPMQALEKAGARVSIISPQADEIHGMHHDEKGDAFATDIRLDLADPSDFDALVLPGGLANPDTLRAMPEAVDFVRDFALRGKPIAAICHGPWLLIEAGLVDGRRLTSWPAIQTDIRNAGGEWVDEEVVVDHQLITSRQPDDIPAFNGKMIEIFAKDFHAPLGTGAVPPQDG</sequence>
<keyword evidence="3" id="KW-0378">Hydrolase</keyword>